<dbReference type="AlphaFoldDB" id="A0AAJ7UE75"/>
<dbReference type="Proteomes" id="UP001318040">
    <property type="component" value="Chromosome 68"/>
</dbReference>
<dbReference type="GO" id="GO:0032872">
    <property type="term" value="P:regulation of stress-activated MAPK cascade"/>
    <property type="evidence" value="ECO:0007669"/>
    <property type="project" value="TreeGrafter"/>
</dbReference>
<dbReference type="PROSITE" id="PS00652">
    <property type="entry name" value="TNFR_NGFR_1"/>
    <property type="match status" value="1"/>
</dbReference>
<accession>A0AAJ7UE75</accession>
<dbReference type="GO" id="GO:0009897">
    <property type="term" value="C:external side of plasma membrane"/>
    <property type="evidence" value="ECO:0007669"/>
    <property type="project" value="TreeGrafter"/>
</dbReference>
<dbReference type="PANTHER" id="PTHR46874:SF1">
    <property type="entry name" value="TUMOR NECROSIS FACTOR RECEPTOR SUPERFAMILY MEMBER 6"/>
    <property type="match status" value="1"/>
</dbReference>
<organism evidence="5 6">
    <name type="scientific">Petromyzon marinus</name>
    <name type="common">Sea lamprey</name>
    <dbReference type="NCBI Taxonomy" id="7757"/>
    <lineage>
        <taxon>Eukaryota</taxon>
        <taxon>Metazoa</taxon>
        <taxon>Chordata</taxon>
        <taxon>Craniata</taxon>
        <taxon>Vertebrata</taxon>
        <taxon>Cyclostomata</taxon>
        <taxon>Hyperoartia</taxon>
        <taxon>Petromyzontiformes</taxon>
        <taxon>Petromyzontidae</taxon>
        <taxon>Petromyzon</taxon>
    </lineage>
</organism>
<name>A0AAJ7UE75_PETMA</name>
<dbReference type="Gene3D" id="2.10.50.10">
    <property type="entry name" value="Tumor Necrosis Factor Receptor, subunit A, domain 2"/>
    <property type="match status" value="1"/>
</dbReference>
<dbReference type="GO" id="GO:0005031">
    <property type="term" value="F:tumor necrosis factor receptor activity"/>
    <property type="evidence" value="ECO:0007669"/>
    <property type="project" value="TreeGrafter"/>
</dbReference>
<comment type="caution">
    <text evidence="1">Lacks conserved residue(s) required for the propagation of feature annotation.</text>
</comment>
<evidence type="ECO:0000259" key="4">
    <source>
        <dbReference type="PROSITE" id="PS50050"/>
    </source>
</evidence>
<keyword evidence="3" id="KW-0732">Signal</keyword>
<dbReference type="SUPFAM" id="SSF57586">
    <property type="entry name" value="TNF receptor-like"/>
    <property type="match status" value="1"/>
</dbReference>
<reference evidence="6" key="1">
    <citation type="submission" date="2025-08" db="UniProtKB">
        <authorList>
            <consortium name="RefSeq"/>
        </authorList>
    </citation>
    <scope>IDENTIFICATION</scope>
    <source>
        <tissue evidence="6">Sperm</tissue>
    </source>
</reference>
<dbReference type="PANTHER" id="PTHR46874">
    <property type="entry name" value="TUMOR NECROSIS FACTOR RECEPTOR SUPERFAMILY MEMBER 6"/>
    <property type="match status" value="1"/>
</dbReference>
<dbReference type="GO" id="GO:0097049">
    <property type="term" value="P:motor neuron apoptotic process"/>
    <property type="evidence" value="ECO:0007669"/>
    <property type="project" value="TreeGrafter"/>
</dbReference>
<dbReference type="GO" id="GO:0006924">
    <property type="term" value="P:activation-induced cell death of T cells"/>
    <property type="evidence" value="ECO:0007669"/>
    <property type="project" value="TreeGrafter"/>
</dbReference>
<evidence type="ECO:0000256" key="1">
    <source>
        <dbReference type="PROSITE-ProRule" id="PRU00206"/>
    </source>
</evidence>
<gene>
    <name evidence="6" type="primary">LOC116956897</name>
</gene>
<evidence type="ECO:0000313" key="5">
    <source>
        <dbReference type="Proteomes" id="UP001318040"/>
    </source>
</evidence>
<feature type="repeat" description="TNFR-Cys" evidence="1">
    <location>
        <begin position="75"/>
        <end position="117"/>
    </location>
</feature>
<dbReference type="GO" id="GO:0031265">
    <property type="term" value="C:CD95 death-inducing signaling complex"/>
    <property type="evidence" value="ECO:0007669"/>
    <property type="project" value="TreeGrafter"/>
</dbReference>
<dbReference type="InterPro" id="IPR001368">
    <property type="entry name" value="TNFR/NGFR_Cys_rich_reg"/>
</dbReference>
<evidence type="ECO:0000256" key="2">
    <source>
        <dbReference type="SAM" id="MobiDB-lite"/>
    </source>
</evidence>
<dbReference type="KEGG" id="pmrn:116956897"/>
<feature type="chain" id="PRO_5042518325" evidence="3">
    <location>
        <begin position="23"/>
        <end position="161"/>
    </location>
</feature>
<dbReference type="RefSeq" id="XP_032834657.1">
    <property type="nucleotide sequence ID" value="XM_032978766.1"/>
</dbReference>
<dbReference type="GO" id="GO:0045121">
    <property type="term" value="C:membrane raft"/>
    <property type="evidence" value="ECO:0007669"/>
    <property type="project" value="TreeGrafter"/>
</dbReference>
<feature type="domain" description="TNFR-Cys" evidence="4">
    <location>
        <begin position="75"/>
        <end position="117"/>
    </location>
</feature>
<feature type="signal peptide" evidence="3">
    <location>
        <begin position="1"/>
        <end position="22"/>
    </location>
</feature>
<evidence type="ECO:0000313" key="6">
    <source>
        <dbReference type="RefSeq" id="XP_032834657.1"/>
    </source>
</evidence>
<dbReference type="GO" id="GO:0043066">
    <property type="term" value="P:negative regulation of apoptotic process"/>
    <property type="evidence" value="ECO:0007669"/>
    <property type="project" value="TreeGrafter"/>
</dbReference>
<dbReference type="SMART" id="SM00208">
    <property type="entry name" value="TNFR"/>
    <property type="match status" value="2"/>
</dbReference>
<keyword evidence="5" id="KW-1185">Reference proteome</keyword>
<dbReference type="PROSITE" id="PS50050">
    <property type="entry name" value="TNFR_NGFR_2"/>
    <property type="match status" value="1"/>
</dbReference>
<proteinExistence type="predicted"/>
<protein>
    <submittedName>
        <fullName evidence="6">Tumor necrosis factor receptor superfamily member 6-like</fullName>
    </submittedName>
</protein>
<dbReference type="GO" id="GO:0097527">
    <property type="term" value="P:necroptotic signaling pathway"/>
    <property type="evidence" value="ECO:0007669"/>
    <property type="project" value="TreeGrafter"/>
</dbReference>
<sequence>MNLPSCFIALRLFATLILPSESATISKGLREVMKGGCNETTHYLSSSGICCELCQAGSKKVMDCESNTSGTFCTACRVGQGYTDEPNSSNECKKCTVCNVNSEDTESRCTTRQDTRCRCKDGFQRTAPSEPCTDAEGDAGSVDRTPAALRRSQSALACRGG</sequence>
<dbReference type="GO" id="GO:0097192">
    <property type="term" value="P:extrinsic apoptotic signaling pathway in absence of ligand"/>
    <property type="evidence" value="ECO:0007669"/>
    <property type="project" value="TreeGrafter"/>
</dbReference>
<feature type="region of interest" description="Disordered" evidence="2">
    <location>
        <begin position="124"/>
        <end position="146"/>
    </location>
</feature>
<evidence type="ECO:0000256" key="3">
    <source>
        <dbReference type="SAM" id="SignalP"/>
    </source>
</evidence>